<keyword evidence="1" id="KW-0472">Membrane</keyword>
<dbReference type="EMBL" id="UINC01035769">
    <property type="protein sequence ID" value="SVB28707.1"/>
    <property type="molecule type" value="Genomic_DNA"/>
</dbReference>
<sequence>MMNNKFGTFFIDKDLLISVLKNPDALVNNFSSVSKDSSVFKVEQKILAKLKSLLKRISSILIRCSLLSLILWRITWLIILCIFVSNLLVVEYSLAI</sequence>
<proteinExistence type="predicted"/>
<accession>A0A382CTT3</accession>
<name>A0A382CTT3_9ZZZZ</name>
<dbReference type="AlphaFoldDB" id="A0A382CTT3"/>
<keyword evidence="1" id="KW-0812">Transmembrane</keyword>
<feature type="transmembrane region" description="Helical" evidence="1">
    <location>
        <begin position="60"/>
        <end position="89"/>
    </location>
</feature>
<gene>
    <name evidence="2" type="ORF">METZ01_LOCUS181561</name>
</gene>
<keyword evidence="1" id="KW-1133">Transmembrane helix</keyword>
<protein>
    <submittedName>
        <fullName evidence="2">Uncharacterized protein</fullName>
    </submittedName>
</protein>
<evidence type="ECO:0000256" key="1">
    <source>
        <dbReference type="SAM" id="Phobius"/>
    </source>
</evidence>
<evidence type="ECO:0000313" key="2">
    <source>
        <dbReference type="EMBL" id="SVB28707.1"/>
    </source>
</evidence>
<organism evidence="2">
    <name type="scientific">marine metagenome</name>
    <dbReference type="NCBI Taxonomy" id="408172"/>
    <lineage>
        <taxon>unclassified sequences</taxon>
        <taxon>metagenomes</taxon>
        <taxon>ecological metagenomes</taxon>
    </lineage>
</organism>
<reference evidence="2" key="1">
    <citation type="submission" date="2018-05" db="EMBL/GenBank/DDBJ databases">
        <authorList>
            <person name="Lanie J.A."/>
            <person name="Ng W.-L."/>
            <person name="Kazmierczak K.M."/>
            <person name="Andrzejewski T.M."/>
            <person name="Davidsen T.M."/>
            <person name="Wayne K.J."/>
            <person name="Tettelin H."/>
            <person name="Glass J.I."/>
            <person name="Rusch D."/>
            <person name="Podicherti R."/>
            <person name="Tsui H.-C.T."/>
            <person name="Winkler M.E."/>
        </authorList>
    </citation>
    <scope>NUCLEOTIDE SEQUENCE</scope>
</reference>